<sequence length="109" mass="12545">AHHFKFLGHEEFVLLYDLNKPKNPEIPCRNRRFDIDDLCNDECQMNFRFFGNDIYKLTEVLNLADEIECCNGLVSVAAPNGFIANLYGPVEGKRHDSSMHRMSGILNQL</sequence>
<reference evidence="1" key="2">
    <citation type="journal article" date="2023" name="Science">
        <title>Genomic signatures of disease resistance in endangered staghorn corals.</title>
        <authorList>
            <person name="Vollmer S.V."/>
            <person name="Selwyn J.D."/>
            <person name="Despard B.A."/>
            <person name="Roesel C.L."/>
        </authorList>
    </citation>
    <scope>NUCLEOTIDE SEQUENCE</scope>
    <source>
        <strain evidence="1">K2</strain>
    </source>
</reference>
<reference evidence="1" key="1">
    <citation type="journal article" date="2023" name="G3 (Bethesda)">
        <title>Whole genome assembly and annotation of the endangered Caribbean coral Acropora cervicornis.</title>
        <authorList>
            <person name="Selwyn J.D."/>
            <person name="Vollmer S.V."/>
        </authorList>
    </citation>
    <scope>NUCLEOTIDE SEQUENCE</scope>
    <source>
        <strain evidence="1">K2</strain>
    </source>
</reference>
<gene>
    <name evidence="1" type="ORF">P5673_012163</name>
</gene>
<protein>
    <submittedName>
        <fullName evidence="1">Uncharacterized protein</fullName>
    </submittedName>
</protein>
<dbReference type="Proteomes" id="UP001249851">
    <property type="component" value="Unassembled WGS sequence"/>
</dbReference>
<organism evidence="1 2">
    <name type="scientific">Acropora cervicornis</name>
    <name type="common">Staghorn coral</name>
    <dbReference type="NCBI Taxonomy" id="6130"/>
    <lineage>
        <taxon>Eukaryota</taxon>
        <taxon>Metazoa</taxon>
        <taxon>Cnidaria</taxon>
        <taxon>Anthozoa</taxon>
        <taxon>Hexacorallia</taxon>
        <taxon>Scleractinia</taxon>
        <taxon>Astrocoeniina</taxon>
        <taxon>Acroporidae</taxon>
        <taxon>Acropora</taxon>
    </lineage>
</organism>
<name>A0AAD9QNP8_ACRCE</name>
<dbReference type="AlphaFoldDB" id="A0AAD9QNP8"/>
<keyword evidence="2" id="KW-1185">Reference proteome</keyword>
<dbReference type="PANTHER" id="PTHR34615:SF1">
    <property type="entry name" value="PX DOMAIN-CONTAINING PROTEIN"/>
    <property type="match status" value="1"/>
</dbReference>
<feature type="non-terminal residue" evidence="1">
    <location>
        <position position="1"/>
    </location>
</feature>
<evidence type="ECO:0000313" key="2">
    <source>
        <dbReference type="Proteomes" id="UP001249851"/>
    </source>
</evidence>
<comment type="caution">
    <text evidence="1">The sequence shown here is derived from an EMBL/GenBank/DDBJ whole genome shotgun (WGS) entry which is preliminary data.</text>
</comment>
<dbReference type="PANTHER" id="PTHR34615">
    <property type="entry name" value="PX DOMAIN-CONTAINING PROTEIN"/>
    <property type="match status" value="1"/>
</dbReference>
<proteinExistence type="predicted"/>
<accession>A0AAD9QNP8</accession>
<dbReference type="EMBL" id="JARQWQ010000022">
    <property type="protein sequence ID" value="KAK2564682.1"/>
    <property type="molecule type" value="Genomic_DNA"/>
</dbReference>
<evidence type="ECO:0000313" key="1">
    <source>
        <dbReference type="EMBL" id="KAK2564682.1"/>
    </source>
</evidence>